<evidence type="ECO:0000313" key="3">
    <source>
        <dbReference type="EMBL" id="UPV76948.1"/>
    </source>
</evidence>
<keyword evidence="4" id="KW-1185">Reference proteome</keyword>
<dbReference type="RefSeq" id="WP_248652981.1">
    <property type="nucleotide sequence ID" value="NZ_CP096661.1"/>
</dbReference>
<name>A0A8U0I183_9EURY</name>
<feature type="transmembrane region" description="Helical" evidence="2">
    <location>
        <begin position="193"/>
        <end position="216"/>
    </location>
</feature>
<feature type="compositionally biased region" description="Acidic residues" evidence="1">
    <location>
        <begin position="1"/>
        <end position="10"/>
    </location>
</feature>
<accession>A0A8U0I183</accession>
<evidence type="ECO:0000256" key="2">
    <source>
        <dbReference type="SAM" id="Phobius"/>
    </source>
</evidence>
<keyword evidence="2" id="KW-1133">Transmembrane helix</keyword>
<feature type="compositionally biased region" description="Basic and acidic residues" evidence="1">
    <location>
        <begin position="11"/>
        <end position="20"/>
    </location>
</feature>
<keyword evidence="2" id="KW-0812">Transmembrane</keyword>
<feature type="transmembrane region" description="Helical" evidence="2">
    <location>
        <begin position="55"/>
        <end position="72"/>
    </location>
</feature>
<dbReference type="InterPro" id="IPR014470">
    <property type="entry name" value="UCP01500"/>
</dbReference>
<evidence type="ECO:0000313" key="4">
    <source>
        <dbReference type="Proteomes" id="UP000830729"/>
    </source>
</evidence>
<proteinExistence type="predicted"/>
<keyword evidence="2" id="KW-0472">Membrane</keyword>
<geneLocation type="plasmid" evidence="3 4">
    <name>unnamed2</name>
</geneLocation>
<keyword evidence="3" id="KW-0614">Plasmid</keyword>
<evidence type="ECO:0000256" key="1">
    <source>
        <dbReference type="SAM" id="MobiDB-lite"/>
    </source>
</evidence>
<gene>
    <name evidence="3" type="ORF">M0R89_21550</name>
</gene>
<dbReference type="EMBL" id="CP096661">
    <property type="protein sequence ID" value="UPV76948.1"/>
    <property type="molecule type" value="Genomic_DNA"/>
</dbReference>
<dbReference type="Proteomes" id="UP000830729">
    <property type="component" value="Plasmid unnamed2"/>
</dbReference>
<protein>
    <submittedName>
        <fullName evidence="3">DUF2270 domain-containing protein</fullName>
    </submittedName>
</protein>
<organism evidence="3 4">
    <name type="scientific">Halorussus limi</name>
    <dbReference type="NCBI Taxonomy" id="2938695"/>
    <lineage>
        <taxon>Archaea</taxon>
        <taxon>Methanobacteriati</taxon>
        <taxon>Methanobacteriota</taxon>
        <taxon>Stenosarchaea group</taxon>
        <taxon>Halobacteria</taxon>
        <taxon>Halobacteriales</taxon>
        <taxon>Haladaptataceae</taxon>
        <taxon>Halorussus</taxon>
    </lineage>
</organism>
<feature type="region of interest" description="Disordered" evidence="1">
    <location>
        <begin position="1"/>
        <end position="20"/>
    </location>
</feature>
<dbReference type="Pfam" id="PF10028">
    <property type="entry name" value="DUF2270"/>
    <property type="match status" value="1"/>
</dbReference>
<sequence length="240" mass="26991">MTDSNDDDFDPTAREEREIGREMVDQSTGLGSVMAHAYRGEMDEATTWRQRLDQATTWAVTVIAAILTWAFSNPGNPHYILLIGILIVTIFLGIEARRYRSYDVYRSRIRMLQQNLLANALDPSKGVEHPDWRAKLSEDYRRPTLKVTFGEALANRLRRIYLALLGVLLAAWAFRITAFAPRQDWLATAAIESVPGVAVVGAVAAFSAAMVAIAFWPRERHAKGEFREGDPGAWKESHDE</sequence>
<reference evidence="3 4" key="1">
    <citation type="submission" date="2022-04" db="EMBL/GenBank/DDBJ databases">
        <title>Diverse halophilic archaea isolated from saline environments.</title>
        <authorList>
            <person name="Cui H.-L."/>
        </authorList>
    </citation>
    <scope>NUCLEOTIDE SEQUENCE [LARGE SCALE GENOMIC DNA]</scope>
    <source>
        <strain evidence="3 4">XZYJT49</strain>
        <plasmid evidence="3 4">unnamed2</plasmid>
    </source>
</reference>
<dbReference type="GeneID" id="72187843"/>
<feature type="transmembrane region" description="Helical" evidence="2">
    <location>
        <begin position="78"/>
        <end position="96"/>
    </location>
</feature>
<dbReference type="KEGG" id="halx:M0R89_21550"/>
<feature type="transmembrane region" description="Helical" evidence="2">
    <location>
        <begin position="160"/>
        <end position="181"/>
    </location>
</feature>
<dbReference type="AlphaFoldDB" id="A0A8U0I183"/>
<dbReference type="PIRSF" id="PIRSF015000">
    <property type="entry name" value="UCP01500"/>
    <property type="match status" value="1"/>
</dbReference>